<protein>
    <submittedName>
        <fullName evidence="2">Putative hydrolase or acyltransferase of alpha/beta superfamily</fullName>
    </submittedName>
</protein>
<dbReference type="PATRIC" id="fig|50340.43.peg.5480"/>
<dbReference type="STRING" id="50340.PF66_02113"/>
<organism evidence="2 3">
    <name type="scientific">Pseudomonas asplenii</name>
    <dbReference type="NCBI Taxonomy" id="53407"/>
    <lineage>
        <taxon>Bacteria</taxon>
        <taxon>Pseudomonadati</taxon>
        <taxon>Pseudomonadota</taxon>
        <taxon>Gammaproteobacteria</taxon>
        <taxon>Pseudomonadales</taxon>
        <taxon>Pseudomonadaceae</taxon>
        <taxon>Pseudomonas</taxon>
    </lineage>
</organism>
<keyword evidence="2" id="KW-0012">Acyltransferase</keyword>
<dbReference type="GO" id="GO:0016746">
    <property type="term" value="F:acyltransferase activity"/>
    <property type="evidence" value="ECO:0007669"/>
    <property type="project" value="UniProtKB-KW"/>
</dbReference>
<dbReference type="InterPro" id="IPR000073">
    <property type="entry name" value="AB_hydrolase_1"/>
</dbReference>
<accession>A0A0N0E4G4</accession>
<reference evidence="2 3" key="1">
    <citation type="journal article" date="2015" name="PLoS ONE">
        <title>Rice-Infecting Pseudomonas Genomes Are Highly Accessorized and Harbor Multiple Putative Virulence Mechanisms to Cause Sheath Brown Rot.</title>
        <authorList>
            <person name="Quibod I.L."/>
            <person name="Grande G."/>
            <person name="Oreiro E.G."/>
            <person name="Borja F.N."/>
            <person name="Dossa G.S."/>
            <person name="Mauleon R."/>
            <person name="Cruz C.V."/>
            <person name="Oliva R."/>
        </authorList>
    </citation>
    <scope>NUCLEOTIDE SEQUENCE [LARGE SCALE GENOMIC DNA]</scope>
    <source>
        <strain evidence="2 3">IRRI 6609</strain>
    </source>
</reference>
<keyword evidence="2" id="KW-0808">Transferase</keyword>
<dbReference type="AlphaFoldDB" id="A0A0N0E4G4"/>
<dbReference type="Gene3D" id="3.40.50.1820">
    <property type="entry name" value="alpha/beta hydrolase"/>
    <property type="match status" value="1"/>
</dbReference>
<dbReference type="OrthoDB" id="9798888at2"/>
<proteinExistence type="predicted"/>
<dbReference type="EMBL" id="JSYZ01000007">
    <property type="protein sequence ID" value="KPA91232.1"/>
    <property type="molecule type" value="Genomic_DNA"/>
</dbReference>
<feature type="domain" description="AB hydrolase-1" evidence="1">
    <location>
        <begin position="22"/>
        <end position="276"/>
    </location>
</feature>
<evidence type="ECO:0000259" key="1">
    <source>
        <dbReference type="Pfam" id="PF00561"/>
    </source>
</evidence>
<dbReference type="InterPro" id="IPR029058">
    <property type="entry name" value="AB_hydrolase_fold"/>
</dbReference>
<keyword evidence="2" id="KW-0378">Hydrolase</keyword>
<dbReference type="RefSeq" id="WP_054062606.1">
    <property type="nucleotide sequence ID" value="NZ_JSYZ01000007.1"/>
</dbReference>
<name>A0A0N0E4G4_9PSED</name>
<dbReference type="PANTHER" id="PTHR43433:SF5">
    <property type="entry name" value="AB HYDROLASE-1 DOMAIN-CONTAINING PROTEIN"/>
    <property type="match status" value="1"/>
</dbReference>
<dbReference type="Pfam" id="PF00561">
    <property type="entry name" value="Abhydrolase_1"/>
    <property type="match status" value="1"/>
</dbReference>
<dbReference type="SUPFAM" id="SSF53474">
    <property type="entry name" value="alpha/beta-Hydrolases"/>
    <property type="match status" value="1"/>
</dbReference>
<sequence length="296" mass="31226">MTTLHANGLELAYDSFGNPHDPAILLIAGLGSQMIRWSEPFCRALAVEGFRVIRFDNRDSGGSTHFGQHGTPDLGALVAALMAGQRPQVPYSLHDMAGDALGLLDALAIDRAHVVGRSMGGMIAQLLACEHPERVLSLTSIMSSTGNPALPQAAPEVMAMLMRPAPDPATDEAAFLAHSLAFARRIAGSGLPFDEATHRELVLEERRRARGSGGTPRQIAAIAVTGDLRSRLVAVRAPTLVIHGADDPLILPACGQDSAASIPGAEFLLIEGMGHDLPPAHYPAISTAIVRNARRA</sequence>
<evidence type="ECO:0000313" key="3">
    <source>
        <dbReference type="Proteomes" id="UP000037931"/>
    </source>
</evidence>
<gene>
    <name evidence="2" type="ORF">PF66_02113</name>
</gene>
<evidence type="ECO:0000313" key="2">
    <source>
        <dbReference type="EMBL" id="KPA91232.1"/>
    </source>
</evidence>
<comment type="caution">
    <text evidence="2">The sequence shown here is derived from an EMBL/GenBank/DDBJ whole genome shotgun (WGS) entry which is preliminary data.</text>
</comment>
<dbReference type="Proteomes" id="UP000037931">
    <property type="component" value="Unassembled WGS sequence"/>
</dbReference>
<dbReference type="InterPro" id="IPR050471">
    <property type="entry name" value="AB_hydrolase"/>
</dbReference>
<keyword evidence="3" id="KW-1185">Reference proteome</keyword>
<dbReference type="PANTHER" id="PTHR43433">
    <property type="entry name" value="HYDROLASE, ALPHA/BETA FOLD FAMILY PROTEIN"/>
    <property type="match status" value="1"/>
</dbReference>
<dbReference type="GO" id="GO:0004806">
    <property type="term" value="F:triacylglycerol lipase activity"/>
    <property type="evidence" value="ECO:0007669"/>
    <property type="project" value="TreeGrafter"/>
</dbReference>
<dbReference type="GO" id="GO:0046503">
    <property type="term" value="P:glycerolipid catabolic process"/>
    <property type="evidence" value="ECO:0007669"/>
    <property type="project" value="TreeGrafter"/>
</dbReference>